<evidence type="ECO:0000256" key="1">
    <source>
        <dbReference type="SAM" id="SignalP"/>
    </source>
</evidence>
<dbReference type="InterPro" id="IPR011050">
    <property type="entry name" value="Pectin_lyase_fold/virulence"/>
</dbReference>
<proteinExistence type="predicted"/>
<feature type="signal peptide" evidence="1">
    <location>
        <begin position="1"/>
        <end position="24"/>
    </location>
</feature>
<gene>
    <name evidence="2" type="ORF">JI746_22005</name>
</gene>
<protein>
    <submittedName>
        <fullName evidence="2">Filamentous hemagglutinin N-terminal domain-containing protein</fullName>
    </submittedName>
</protein>
<dbReference type="NCBIfam" id="TIGR01901">
    <property type="entry name" value="adhes_NPXG"/>
    <property type="match status" value="1"/>
</dbReference>
<comment type="caution">
    <text evidence="2">The sequence shown here is derived from an EMBL/GenBank/DDBJ whole genome shotgun (WGS) entry which is preliminary data.</text>
</comment>
<name>A0ABS1JUJ3_9BURK</name>
<dbReference type="Proteomes" id="UP000622707">
    <property type="component" value="Unassembled WGS sequence"/>
</dbReference>
<dbReference type="SUPFAM" id="SSF51126">
    <property type="entry name" value="Pectin lyase-like"/>
    <property type="match status" value="1"/>
</dbReference>
<dbReference type="InterPro" id="IPR008638">
    <property type="entry name" value="FhaB/CdiA-like_TPS"/>
</dbReference>
<organism evidence="2 3">
    <name type="scientific">Ramlibacter alkalitolerans</name>
    <dbReference type="NCBI Taxonomy" id="2039631"/>
    <lineage>
        <taxon>Bacteria</taxon>
        <taxon>Pseudomonadati</taxon>
        <taxon>Pseudomonadota</taxon>
        <taxon>Betaproteobacteria</taxon>
        <taxon>Burkholderiales</taxon>
        <taxon>Comamonadaceae</taxon>
        <taxon>Ramlibacter</taxon>
    </lineage>
</organism>
<dbReference type="EMBL" id="JAEQND010000013">
    <property type="protein sequence ID" value="MBL0427796.1"/>
    <property type="molecule type" value="Genomic_DNA"/>
</dbReference>
<keyword evidence="1" id="KW-0732">Signal</keyword>
<keyword evidence="3" id="KW-1185">Reference proteome</keyword>
<dbReference type="RefSeq" id="WP_201692427.1">
    <property type="nucleotide sequence ID" value="NZ_JAEQND010000013.1"/>
</dbReference>
<evidence type="ECO:0000313" key="3">
    <source>
        <dbReference type="Proteomes" id="UP000622707"/>
    </source>
</evidence>
<sequence length="682" mass="69036">MNKKLTLTPVAFLIGLAFCGGALGQVAPAPTALPQGGSFVVGGGTISNTAPATLGVKVTAQQGGNAMINWGGGFNIGQDATVNFTSTATAAGLKNIVNVDTSGSMSNLAGTITGPNNASILVVNPNGITAYAGANLGRVGNNATALYLVAGRASFANGNVTIELNSAPIVLPARDARAPTETNYVPAMGTDPFEIAGAPNTGVRLAAPAGYAGESLTLPHGLFVDQYGPASAGMNDSSFRSQVIDVSNLGAVHFGTAKNGVGSYRLGSSQTLDVGSNFSAFLDATDMQTFNTDASKLSTVVLNGASNVALEGHTGDLRLGGTLTDLDLWLKVHGALGSLASAPVLSGRQWLDLNFGTTGSFAKGFTMSADATVGELAPFVDLKSAAPMTLDSVSLTGNLPFNLTAPSITFVNSNVAVSGVNATVNLKASTGDVALANSTVSGQLASVDASAGTVSVDKTSLLQAAGGSMFVNGTGKTTFDSATLRAQDAAVVSSPSVLGPVNSDPGISSGGKRVDTTLSVTAKNISVAGTLKAGERAVVPPPVVVQPPAPVEPPPPVVQPPVVVPPPAPVEPPVVTPPPVEPPPVVTPPVEPPPVVTPPKPELPPVNPCAANPLACVPEYAKDPRVTTNPVQFQLVTDTKVIRLEGSQFRVPSALQIGSRARVDVDDDVVRRARMPKMPHEK</sequence>
<evidence type="ECO:0000313" key="2">
    <source>
        <dbReference type="EMBL" id="MBL0427796.1"/>
    </source>
</evidence>
<accession>A0ABS1JUJ3</accession>
<feature type="chain" id="PRO_5046542719" evidence="1">
    <location>
        <begin position="25"/>
        <end position="682"/>
    </location>
</feature>
<reference evidence="2 3" key="1">
    <citation type="journal article" date="2017" name="Int. J. Syst. Evol. Microbiol.">
        <title>Ramlibacter alkalitolerans sp. nov., alkali-tolerant bacterium isolated from soil of ginseng.</title>
        <authorList>
            <person name="Lee D.H."/>
            <person name="Cha C.J."/>
        </authorList>
    </citation>
    <scope>NUCLEOTIDE SEQUENCE [LARGE SCALE GENOMIC DNA]</scope>
    <source>
        <strain evidence="2 3">KACC 19305</strain>
    </source>
</reference>